<reference evidence="2" key="1">
    <citation type="journal article" date="2020" name="Stud. Mycol.">
        <title>101 Dothideomycetes genomes: a test case for predicting lifestyles and emergence of pathogens.</title>
        <authorList>
            <person name="Haridas S."/>
            <person name="Albert R."/>
            <person name="Binder M."/>
            <person name="Bloem J."/>
            <person name="Labutti K."/>
            <person name="Salamov A."/>
            <person name="Andreopoulos B."/>
            <person name="Baker S."/>
            <person name="Barry K."/>
            <person name="Bills G."/>
            <person name="Bluhm B."/>
            <person name="Cannon C."/>
            <person name="Castanera R."/>
            <person name="Culley D."/>
            <person name="Daum C."/>
            <person name="Ezra D."/>
            <person name="Gonzalez J."/>
            <person name="Henrissat B."/>
            <person name="Kuo A."/>
            <person name="Liang C."/>
            <person name="Lipzen A."/>
            <person name="Lutzoni F."/>
            <person name="Magnuson J."/>
            <person name="Mondo S."/>
            <person name="Nolan M."/>
            <person name="Ohm R."/>
            <person name="Pangilinan J."/>
            <person name="Park H.-J."/>
            <person name="Ramirez L."/>
            <person name="Alfaro M."/>
            <person name="Sun H."/>
            <person name="Tritt A."/>
            <person name="Yoshinaga Y."/>
            <person name="Zwiers L.-H."/>
            <person name="Turgeon B."/>
            <person name="Goodwin S."/>
            <person name="Spatafora J."/>
            <person name="Crous P."/>
            <person name="Grigoriev I."/>
        </authorList>
    </citation>
    <scope>NUCLEOTIDE SEQUENCE</scope>
    <source>
        <strain evidence="2">CBS 123094</strain>
    </source>
</reference>
<gene>
    <name evidence="2" type="ORF">P154DRAFT_151256</name>
</gene>
<evidence type="ECO:0000313" key="3">
    <source>
        <dbReference type="Proteomes" id="UP000799779"/>
    </source>
</evidence>
<feature type="compositionally biased region" description="Basic and acidic residues" evidence="1">
    <location>
        <begin position="385"/>
        <end position="396"/>
    </location>
</feature>
<accession>A0A6A5WMW6</accession>
<proteinExistence type="predicted"/>
<sequence length="484" mass="55225">MSYGNQHNDNHNRNTNAFTVANNPSAATITLTTTNRDNIVSNNYNFFAMPHPVAMYTRQDGSWYAGDPYHGMNGMQDLRSYEYVSNLDQVVVDPTLSGHETMHPRVAPVPEFHHIGNQSHGEPTRSRLFWDNRVCASESQVPQSPLAGEYDYQNDGHISAVASPDTLSSREYPQFIPAESHQAVTIYNYYEEAEADGWSVVWNKPEDDRSIPSTNDEERIWVRRVRDAIANNEGVNEKRAGKAFSNRWAEGATYYTLRAFEKRAWRIVKFATTIHRDGWSEEILDSELWASIKATEGWTFDRRLESIITLLSYSKRACEDLLKGDRFFAIVGAPSMLKKRCEDNKRSNTRKEERLRMTSKEVVKTEKVVKAKKVVKTEKVAKTEKVVKTEKGEKDSTGAMGAKKSKKRKREAEEVPMAKEEDVNASGDQPRSTKRARVEEEMPEEALGDSEGLSPSKRSRIEEVDLGDWVHINLFEEEEEDVPF</sequence>
<evidence type="ECO:0000256" key="1">
    <source>
        <dbReference type="SAM" id="MobiDB-lite"/>
    </source>
</evidence>
<feature type="compositionally biased region" description="Basic and acidic residues" evidence="1">
    <location>
        <begin position="410"/>
        <end position="422"/>
    </location>
</feature>
<dbReference type="AlphaFoldDB" id="A0A6A5WMW6"/>
<evidence type="ECO:0000313" key="2">
    <source>
        <dbReference type="EMBL" id="KAF2002099.1"/>
    </source>
</evidence>
<dbReference type="EMBL" id="ML977579">
    <property type="protein sequence ID" value="KAF2002099.1"/>
    <property type="molecule type" value="Genomic_DNA"/>
</dbReference>
<dbReference type="Proteomes" id="UP000799779">
    <property type="component" value="Unassembled WGS sequence"/>
</dbReference>
<organism evidence="2 3">
    <name type="scientific">Amniculicola lignicola CBS 123094</name>
    <dbReference type="NCBI Taxonomy" id="1392246"/>
    <lineage>
        <taxon>Eukaryota</taxon>
        <taxon>Fungi</taxon>
        <taxon>Dikarya</taxon>
        <taxon>Ascomycota</taxon>
        <taxon>Pezizomycotina</taxon>
        <taxon>Dothideomycetes</taxon>
        <taxon>Pleosporomycetidae</taxon>
        <taxon>Pleosporales</taxon>
        <taxon>Amniculicolaceae</taxon>
        <taxon>Amniculicola</taxon>
    </lineage>
</organism>
<protein>
    <submittedName>
        <fullName evidence="2">Uncharacterized protein</fullName>
    </submittedName>
</protein>
<dbReference type="OrthoDB" id="3791931at2759"/>
<feature type="region of interest" description="Disordered" evidence="1">
    <location>
        <begin position="385"/>
        <end position="463"/>
    </location>
</feature>
<name>A0A6A5WMW6_9PLEO</name>
<keyword evidence="3" id="KW-1185">Reference proteome</keyword>